<gene>
    <name evidence="2" type="ORF">LR394_10015</name>
</gene>
<evidence type="ECO:0000313" key="2">
    <source>
        <dbReference type="EMBL" id="MCD5311234.1"/>
    </source>
</evidence>
<dbReference type="EMBL" id="JAJOMB010000004">
    <property type="protein sequence ID" value="MCD5311234.1"/>
    <property type="molecule type" value="Genomic_DNA"/>
</dbReference>
<organism evidence="2 3">
    <name type="scientific">Kineosporia babensis</name>
    <dbReference type="NCBI Taxonomy" id="499548"/>
    <lineage>
        <taxon>Bacteria</taxon>
        <taxon>Bacillati</taxon>
        <taxon>Actinomycetota</taxon>
        <taxon>Actinomycetes</taxon>
        <taxon>Kineosporiales</taxon>
        <taxon>Kineosporiaceae</taxon>
        <taxon>Kineosporia</taxon>
    </lineage>
</organism>
<comment type="caution">
    <text evidence="2">The sequence shown here is derived from an EMBL/GenBank/DDBJ whole genome shotgun (WGS) entry which is preliminary data.</text>
</comment>
<keyword evidence="3" id="KW-1185">Reference proteome</keyword>
<keyword evidence="1" id="KW-0812">Transmembrane</keyword>
<name>A0A9X1NCC1_9ACTN</name>
<keyword evidence="1" id="KW-1133">Transmembrane helix</keyword>
<feature type="transmembrane region" description="Helical" evidence="1">
    <location>
        <begin position="48"/>
        <end position="67"/>
    </location>
</feature>
<evidence type="ECO:0000313" key="3">
    <source>
        <dbReference type="Proteomes" id="UP001138997"/>
    </source>
</evidence>
<keyword evidence="1" id="KW-0472">Membrane</keyword>
<sequence>MSTSRPADPGPRWLEEVLSYAGSTLHLSAIGAAMTYLLAIALLDQGGWPAALPAPVVYGGVVAALLYRNRTPDQRYFVYLNDPRIILVLQGLGRSVTEGSVTVVQGANLGINGVNALNAGFNRQREITQSLNISPRERYRKLEKYLRIPPAVKFPRHPDGYTIYKMHVQILQSERVSEQETLLKVWVAEAEGEAWTRIEPRFLLDEGVIVQTGTTLSTVGWLQAAQPLPEDSPLRGKPDLRLRCLAMWSPRDPEHHIPAPPQPATP</sequence>
<reference evidence="2" key="1">
    <citation type="submission" date="2021-11" db="EMBL/GenBank/DDBJ databases">
        <title>Streptomyces corallinus and Kineosporia corallina sp. nov., two new coral-derived marine actinobacteria.</title>
        <authorList>
            <person name="Buangrab K."/>
            <person name="Sutthacheep M."/>
            <person name="Yeemin T."/>
            <person name="Harunari E."/>
            <person name="Igarashi Y."/>
            <person name="Sripreechasak P."/>
            <person name="Kanchanasin P."/>
            <person name="Tanasupawat S."/>
            <person name="Phongsopitanun W."/>
        </authorList>
    </citation>
    <scope>NUCLEOTIDE SEQUENCE</scope>
    <source>
        <strain evidence="2">JCM 31032</strain>
    </source>
</reference>
<feature type="transmembrane region" description="Helical" evidence="1">
    <location>
        <begin position="20"/>
        <end position="42"/>
    </location>
</feature>
<evidence type="ECO:0000256" key="1">
    <source>
        <dbReference type="SAM" id="Phobius"/>
    </source>
</evidence>
<accession>A0A9X1NCC1</accession>
<dbReference type="Proteomes" id="UP001138997">
    <property type="component" value="Unassembled WGS sequence"/>
</dbReference>
<dbReference type="RefSeq" id="WP_231440412.1">
    <property type="nucleotide sequence ID" value="NZ_JAJOMB010000004.1"/>
</dbReference>
<dbReference type="AlphaFoldDB" id="A0A9X1NCC1"/>
<proteinExistence type="predicted"/>
<protein>
    <submittedName>
        <fullName evidence="2">Uncharacterized protein</fullName>
    </submittedName>
</protein>